<protein>
    <submittedName>
        <fullName evidence="2">Uncharacterized protein</fullName>
    </submittedName>
</protein>
<feature type="transmembrane region" description="Helical" evidence="1">
    <location>
        <begin position="36"/>
        <end position="57"/>
    </location>
</feature>
<dbReference type="AlphaFoldDB" id="A0A2K2BQ08"/>
<reference evidence="2 3" key="1">
    <citation type="journal article" date="2006" name="Science">
        <title>The genome of black cottonwood, Populus trichocarpa (Torr. &amp; Gray).</title>
        <authorList>
            <person name="Tuskan G.A."/>
            <person name="Difazio S."/>
            <person name="Jansson S."/>
            <person name="Bohlmann J."/>
            <person name="Grigoriev I."/>
            <person name="Hellsten U."/>
            <person name="Putnam N."/>
            <person name="Ralph S."/>
            <person name="Rombauts S."/>
            <person name="Salamov A."/>
            <person name="Schein J."/>
            <person name="Sterck L."/>
            <person name="Aerts A."/>
            <person name="Bhalerao R.R."/>
            <person name="Bhalerao R.P."/>
            <person name="Blaudez D."/>
            <person name="Boerjan W."/>
            <person name="Brun A."/>
            <person name="Brunner A."/>
            <person name="Busov V."/>
            <person name="Campbell M."/>
            <person name="Carlson J."/>
            <person name="Chalot M."/>
            <person name="Chapman J."/>
            <person name="Chen G.L."/>
            <person name="Cooper D."/>
            <person name="Coutinho P.M."/>
            <person name="Couturier J."/>
            <person name="Covert S."/>
            <person name="Cronk Q."/>
            <person name="Cunningham R."/>
            <person name="Davis J."/>
            <person name="Degroeve S."/>
            <person name="Dejardin A."/>
            <person name="Depamphilis C."/>
            <person name="Detter J."/>
            <person name="Dirks B."/>
            <person name="Dubchak I."/>
            <person name="Duplessis S."/>
            <person name="Ehlting J."/>
            <person name="Ellis B."/>
            <person name="Gendler K."/>
            <person name="Goodstein D."/>
            <person name="Gribskov M."/>
            <person name="Grimwood J."/>
            <person name="Groover A."/>
            <person name="Gunter L."/>
            <person name="Hamberger B."/>
            <person name="Heinze B."/>
            <person name="Helariutta Y."/>
            <person name="Henrissat B."/>
            <person name="Holligan D."/>
            <person name="Holt R."/>
            <person name="Huang W."/>
            <person name="Islam-Faridi N."/>
            <person name="Jones S."/>
            <person name="Jones-Rhoades M."/>
            <person name="Jorgensen R."/>
            <person name="Joshi C."/>
            <person name="Kangasjarvi J."/>
            <person name="Karlsson J."/>
            <person name="Kelleher C."/>
            <person name="Kirkpatrick R."/>
            <person name="Kirst M."/>
            <person name="Kohler A."/>
            <person name="Kalluri U."/>
            <person name="Larimer F."/>
            <person name="Leebens-Mack J."/>
            <person name="Leple J.C."/>
            <person name="Locascio P."/>
            <person name="Lou Y."/>
            <person name="Lucas S."/>
            <person name="Martin F."/>
            <person name="Montanini B."/>
            <person name="Napoli C."/>
            <person name="Nelson D.R."/>
            <person name="Nelson C."/>
            <person name="Nieminen K."/>
            <person name="Nilsson O."/>
            <person name="Pereda V."/>
            <person name="Peter G."/>
            <person name="Philippe R."/>
            <person name="Pilate G."/>
            <person name="Poliakov A."/>
            <person name="Razumovskaya J."/>
            <person name="Richardson P."/>
            <person name="Rinaldi C."/>
            <person name="Ritland K."/>
            <person name="Rouze P."/>
            <person name="Ryaboy D."/>
            <person name="Schmutz J."/>
            <person name="Schrader J."/>
            <person name="Segerman B."/>
            <person name="Shin H."/>
            <person name="Siddiqui A."/>
            <person name="Sterky F."/>
            <person name="Terry A."/>
            <person name="Tsai C.J."/>
            <person name="Uberbacher E."/>
            <person name="Unneberg P."/>
            <person name="Vahala J."/>
            <person name="Wall K."/>
            <person name="Wessler S."/>
            <person name="Yang G."/>
            <person name="Yin T."/>
            <person name="Douglas C."/>
            <person name="Marra M."/>
            <person name="Sandberg G."/>
            <person name="Van de Peer Y."/>
            <person name="Rokhsar D."/>
        </authorList>
    </citation>
    <scope>NUCLEOTIDE SEQUENCE [LARGE SCALE GENOMIC DNA]</scope>
    <source>
        <strain evidence="3">cv. Nisqually</strain>
    </source>
</reference>
<keyword evidence="3" id="KW-1185">Reference proteome</keyword>
<organism evidence="2 3">
    <name type="scientific">Populus trichocarpa</name>
    <name type="common">Western balsam poplar</name>
    <name type="synonym">Populus balsamifera subsp. trichocarpa</name>
    <dbReference type="NCBI Taxonomy" id="3694"/>
    <lineage>
        <taxon>Eukaryota</taxon>
        <taxon>Viridiplantae</taxon>
        <taxon>Streptophyta</taxon>
        <taxon>Embryophyta</taxon>
        <taxon>Tracheophyta</taxon>
        <taxon>Spermatophyta</taxon>
        <taxon>Magnoliopsida</taxon>
        <taxon>eudicotyledons</taxon>
        <taxon>Gunneridae</taxon>
        <taxon>Pentapetalae</taxon>
        <taxon>rosids</taxon>
        <taxon>fabids</taxon>
        <taxon>Malpighiales</taxon>
        <taxon>Salicaceae</taxon>
        <taxon>Saliceae</taxon>
        <taxon>Populus</taxon>
    </lineage>
</organism>
<dbReference type="InParanoid" id="A0A2K2BQ08"/>
<name>A0A2K2BQ08_POPTR</name>
<gene>
    <name evidence="2" type="ORF">POPTR_002G263400</name>
</gene>
<evidence type="ECO:0000313" key="2">
    <source>
        <dbReference type="EMBL" id="PNT51863.1"/>
    </source>
</evidence>
<dbReference type="Proteomes" id="UP000006729">
    <property type="component" value="Chromosome 2"/>
</dbReference>
<keyword evidence="1" id="KW-1133">Transmembrane helix</keyword>
<dbReference type="EMBL" id="CM009291">
    <property type="protein sequence ID" value="PNT51863.1"/>
    <property type="molecule type" value="Genomic_DNA"/>
</dbReference>
<sequence length="67" mass="7846">MMTFVFKYLKHRAFNLEHTYMFYIQHLGFKAFCHDMCLACVGALLFLAILTLQPSWFSTFLSLFGLA</sequence>
<proteinExistence type="predicted"/>
<keyword evidence="1" id="KW-0812">Transmembrane</keyword>
<evidence type="ECO:0000313" key="3">
    <source>
        <dbReference type="Proteomes" id="UP000006729"/>
    </source>
</evidence>
<evidence type="ECO:0000256" key="1">
    <source>
        <dbReference type="SAM" id="Phobius"/>
    </source>
</evidence>
<accession>A0A2K2BQ08</accession>
<keyword evidence="1" id="KW-0472">Membrane</keyword>